<dbReference type="PANTHER" id="PTHR30347:SF1">
    <property type="entry name" value="MECHANOSENSITIVE CHANNEL MSCK"/>
    <property type="match status" value="1"/>
</dbReference>
<protein>
    <submittedName>
        <fullName evidence="13">DUF3772 domain-containing protein</fullName>
    </submittedName>
</protein>
<comment type="caution">
    <text evidence="13">The sequence shown here is derived from an EMBL/GenBank/DDBJ whole genome shotgun (WGS) entry which is preliminary data.</text>
</comment>
<dbReference type="InterPro" id="IPR010920">
    <property type="entry name" value="LSM_dom_sf"/>
</dbReference>
<dbReference type="Gene3D" id="1.10.287.1260">
    <property type="match status" value="1"/>
</dbReference>
<keyword evidence="6 8" id="KW-0472">Membrane</keyword>
<evidence type="ECO:0000256" key="7">
    <source>
        <dbReference type="SAM" id="MobiDB-lite"/>
    </source>
</evidence>
<feature type="transmembrane region" description="Helical" evidence="8">
    <location>
        <begin position="413"/>
        <end position="440"/>
    </location>
</feature>
<feature type="transmembrane region" description="Helical" evidence="8">
    <location>
        <begin position="345"/>
        <end position="363"/>
    </location>
</feature>
<keyword evidence="9" id="KW-0732">Signal</keyword>
<evidence type="ECO:0000259" key="10">
    <source>
        <dbReference type="Pfam" id="PF00924"/>
    </source>
</evidence>
<evidence type="ECO:0000259" key="11">
    <source>
        <dbReference type="Pfam" id="PF12607"/>
    </source>
</evidence>
<feature type="region of interest" description="Disordered" evidence="7">
    <location>
        <begin position="794"/>
        <end position="836"/>
    </location>
</feature>
<evidence type="ECO:0000256" key="6">
    <source>
        <dbReference type="ARBA" id="ARBA00023136"/>
    </source>
</evidence>
<keyword evidence="14" id="KW-1185">Reference proteome</keyword>
<feature type="domain" description="Mechanosensitive ion channel MscS C-terminal" evidence="12">
    <location>
        <begin position="695"/>
        <end position="776"/>
    </location>
</feature>
<dbReference type="SUPFAM" id="SSF82861">
    <property type="entry name" value="Mechanosensitive channel protein MscS (YggB), transmembrane region"/>
    <property type="match status" value="1"/>
</dbReference>
<organism evidence="13 14">
    <name type="scientific">Lacimonas salitolerans</name>
    <dbReference type="NCBI Taxonomy" id="1323750"/>
    <lineage>
        <taxon>Bacteria</taxon>
        <taxon>Pseudomonadati</taxon>
        <taxon>Pseudomonadota</taxon>
        <taxon>Alphaproteobacteria</taxon>
        <taxon>Rhodobacterales</taxon>
        <taxon>Paracoccaceae</taxon>
        <taxon>Lacimonas</taxon>
    </lineage>
</organism>
<dbReference type="InterPro" id="IPR006686">
    <property type="entry name" value="MscS_channel_CS"/>
</dbReference>
<dbReference type="RefSeq" id="WP_379918083.1">
    <property type="nucleotide sequence ID" value="NZ_JBHUDD010000155.1"/>
</dbReference>
<feature type="transmembrane region" description="Helical" evidence="8">
    <location>
        <begin position="262"/>
        <end position="286"/>
    </location>
</feature>
<feature type="region of interest" description="Disordered" evidence="7">
    <location>
        <begin position="29"/>
        <end position="50"/>
    </location>
</feature>
<evidence type="ECO:0000256" key="1">
    <source>
        <dbReference type="ARBA" id="ARBA00004651"/>
    </source>
</evidence>
<dbReference type="EMBL" id="JBHUDD010000155">
    <property type="protein sequence ID" value="MFD1511170.1"/>
    <property type="molecule type" value="Genomic_DNA"/>
</dbReference>
<feature type="transmembrane region" description="Helical" evidence="8">
    <location>
        <begin position="375"/>
        <end position="392"/>
    </location>
</feature>
<name>A0ABW4EID6_9RHOB</name>
<dbReference type="InterPro" id="IPR022249">
    <property type="entry name" value="DUF3772"/>
</dbReference>
<feature type="transmembrane region" description="Helical" evidence="8">
    <location>
        <begin position="306"/>
        <end position="324"/>
    </location>
</feature>
<dbReference type="Gene3D" id="3.30.70.100">
    <property type="match status" value="1"/>
</dbReference>
<feature type="transmembrane region" description="Helical" evidence="8">
    <location>
        <begin position="484"/>
        <end position="508"/>
    </location>
</feature>
<dbReference type="PROSITE" id="PS01246">
    <property type="entry name" value="UPF0003"/>
    <property type="match status" value="1"/>
</dbReference>
<feature type="signal peptide" evidence="9">
    <location>
        <begin position="1"/>
        <end position="25"/>
    </location>
</feature>
<feature type="compositionally biased region" description="Basic and acidic residues" evidence="7">
    <location>
        <begin position="811"/>
        <end position="823"/>
    </location>
</feature>
<keyword evidence="5 8" id="KW-1133">Transmembrane helix</keyword>
<evidence type="ECO:0000256" key="8">
    <source>
        <dbReference type="SAM" id="Phobius"/>
    </source>
</evidence>
<feature type="transmembrane region" description="Helical" evidence="8">
    <location>
        <begin position="603"/>
        <end position="632"/>
    </location>
</feature>
<proteinExistence type="inferred from homology"/>
<feature type="transmembrane region" description="Helical" evidence="8">
    <location>
        <begin position="220"/>
        <end position="241"/>
    </location>
</feature>
<evidence type="ECO:0000256" key="2">
    <source>
        <dbReference type="ARBA" id="ARBA00008017"/>
    </source>
</evidence>
<feature type="transmembrane region" description="Helical" evidence="8">
    <location>
        <begin position="536"/>
        <end position="553"/>
    </location>
</feature>
<evidence type="ECO:0000256" key="5">
    <source>
        <dbReference type="ARBA" id="ARBA00022989"/>
    </source>
</evidence>
<evidence type="ECO:0000313" key="13">
    <source>
        <dbReference type="EMBL" id="MFD1511170.1"/>
    </source>
</evidence>
<accession>A0ABW4EID6</accession>
<dbReference type="InterPro" id="IPR011066">
    <property type="entry name" value="MscS_channel_C_sf"/>
</dbReference>
<feature type="transmembrane region" description="Helical" evidence="8">
    <location>
        <begin position="574"/>
        <end position="597"/>
    </location>
</feature>
<dbReference type="InterPro" id="IPR006685">
    <property type="entry name" value="MscS_channel_2nd"/>
</dbReference>
<dbReference type="Proteomes" id="UP001597186">
    <property type="component" value="Unassembled WGS sequence"/>
</dbReference>
<dbReference type="Pfam" id="PF12607">
    <property type="entry name" value="DUF3772"/>
    <property type="match status" value="1"/>
</dbReference>
<dbReference type="InterPro" id="IPR023408">
    <property type="entry name" value="MscS_beta-dom_sf"/>
</dbReference>
<feature type="domain" description="DUF3772" evidence="11">
    <location>
        <begin position="149"/>
        <end position="208"/>
    </location>
</feature>
<dbReference type="PANTHER" id="PTHR30347">
    <property type="entry name" value="POTASSIUM CHANNEL RELATED"/>
    <property type="match status" value="1"/>
</dbReference>
<evidence type="ECO:0000256" key="3">
    <source>
        <dbReference type="ARBA" id="ARBA00022475"/>
    </source>
</evidence>
<comment type="subcellular location">
    <subcellularLocation>
        <location evidence="1">Cell membrane</location>
        <topology evidence="1">Multi-pass membrane protein</topology>
    </subcellularLocation>
</comment>
<keyword evidence="3" id="KW-1003">Cell membrane</keyword>
<reference evidence="14" key="1">
    <citation type="journal article" date="2019" name="Int. J. Syst. Evol. Microbiol.">
        <title>The Global Catalogue of Microorganisms (GCM) 10K type strain sequencing project: providing services to taxonomists for standard genome sequencing and annotation.</title>
        <authorList>
            <consortium name="The Broad Institute Genomics Platform"/>
            <consortium name="The Broad Institute Genome Sequencing Center for Infectious Disease"/>
            <person name="Wu L."/>
            <person name="Ma J."/>
        </authorList>
    </citation>
    <scope>NUCLEOTIDE SEQUENCE [LARGE SCALE GENOMIC DNA]</scope>
    <source>
        <strain evidence="14">CGMCC 1.12477</strain>
    </source>
</reference>
<dbReference type="InterPro" id="IPR052702">
    <property type="entry name" value="MscS-like_channel"/>
</dbReference>
<gene>
    <name evidence="13" type="ORF">ACFTOW_17450</name>
</gene>
<feature type="domain" description="Mechanosensitive ion channel MscS" evidence="10">
    <location>
        <begin position="619"/>
        <end position="686"/>
    </location>
</feature>
<dbReference type="InterPro" id="IPR049278">
    <property type="entry name" value="MS_channel_C"/>
</dbReference>
<sequence>MPDIGRLSVACLSLCLFLWAGLAGAQTDPDAPSLSPIAPPATTETTVSGAVPAYDDPQWEGLATRAENALQARRASNFALSIMREDLVRWRAQFLEMQSVNAGRIRTLQSQISALGTAPEEGASEPERIAAERQRLNDRLADLRVPVQLAAEAHAQADRLIAEVDALVRQRSVEEVTARVTSPLNPGGWMAAYDGMSAGVRAIWTEVRGQWDNPIRRQQFWDSLAGSIFLGVLGVILTLRGRFWVDWLVRRVGANTRRGRGVVEFVLSLGNIILPLGGVYLISLALQTTGLLGPRGDSIVEGLPSIAVYIIVSRWLMTMLFTPREGNRGNPLDMEPRTAAKARRIFVWLAWVLSAGVMIRLLVATTDVNDVSRGVLMFPILAIAAVLLWRFGKTLRKYEAPEEEDDTTTRPYRYFLAALVGRGLWVVGVGGLLLGILGFARAFELLIYSTTATLVLLGTLTLLQALVFDVYALLTRSEEGARDALVPVLIGFTLSFLAMPLLALIWGARVSDLSELYTRFSEGFQMGATRISPTDFLTFVVVFVMGYTATRLLQGALRTTVLPKTKLDTGGQTAVVSGLGYVGLFLAGLIAITTAGIDLSGLAIVAGALSVGIGFGLQTIVSNFVSGIILLIERPISQGDWIEVGGQMGFVRDISVRSTRIETFDRTDVIIPNADLVSGTVTNFTRGNTVGRVIVAVGVAYGTDTRKVEAILREVAEAHPLVLLQPPPGVLFMGFGADSLEFEIRAILRDVNWVLSVKSEMNHDIARRFAEEGIEIPFAQRDIWLRNPEVLTGGAPSPAAPVASEGTPAPVKRDPAAAAHLEESDMGVDAPDGDGR</sequence>
<feature type="compositionally biased region" description="Low complexity" evidence="7">
    <location>
        <begin position="795"/>
        <end position="804"/>
    </location>
</feature>
<feature type="chain" id="PRO_5045929538" evidence="9">
    <location>
        <begin position="26"/>
        <end position="836"/>
    </location>
</feature>
<evidence type="ECO:0000256" key="9">
    <source>
        <dbReference type="SAM" id="SignalP"/>
    </source>
</evidence>
<keyword evidence="4 8" id="KW-0812">Transmembrane</keyword>
<dbReference type="Pfam" id="PF00924">
    <property type="entry name" value="MS_channel_2nd"/>
    <property type="match status" value="1"/>
</dbReference>
<dbReference type="InterPro" id="IPR011014">
    <property type="entry name" value="MscS_channel_TM-2"/>
</dbReference>
<evidence type="ECO:0000313" key="14">
    <source>
        <dbReference type="Proteomes" id="UP001597186"/>
    </source>
</evidence>
<feature type="transmembrane region" description="Helical" evidence="8">
    <location>
        <begin position="446"/>
        <end position="472"/>
    </location>
</feature>
<dbReference type="SUPFAM" id="SSF50182">
    <property type="entry name" value="Sm-like ribonucleoproteins"/>
    <property type="match status" value="1"/>
</dbReference>
<dbReference type="SUPFAM" id="SSF82689">
    <property type="entry name" value="Mechanosensitive channel protein MscS (YggB), C-terminal domain"/>
    <property type="match status" value="1"/>
</dbReference>
<evidence type="ECO:0000256" key="4">
    <source>
        <dbReference type="ARBA" id="ARBA00022692"/>
    </source>
</evidence>
<comment type="similarity">
    <text evidence="2">Belongs to the MscS (TC 1.A.23) family.</text>
</comment>
<evidence type="ECO:0000259" key="12">
    <source>
        <dbReference type="Pfam" id="PF21082"/>
    </source>
</evidence>
<dbReference type="Gene3D" id="2.30.30.60">
    <property type="match status" value="1"/>
</dbReference>
<dbReference type="Pfam" id="PF21082">
    <property type="entry name" value="MS_channel_3rd"/>
    <property type="match status" value="1"/>
</dbReference>